<accession>A0ABR2Z205</accession>
<gene>
    <name evidence="2" type="ORF">WJX75_001444</name>
</gene>
<dbReference type="PANTHER" id="PTHR47570">
    <property type="entry name" value="ZINC ION BINDING PROTEIN"/>
    <property type="match status" value="1"/>
</dbReference>
<proteinExistence type="predicted"/>
<protein>
    <recommendedName>
        <fullName evidence="1">Mitochondrial splicing suppressor 51-like C-terminal domain-containing protein</fullName>
    </recommendedName>
</protein>
<evidence type="ECO:0000313" key="2">
    <source>
        <dbReference type="EMBL" id="KAK9918123.1"/>
    </source>
</evidence>
<dbReference type="Pfam" id="PF20179">
    <property type="entry name" value="MSS51_C"/>
    <property type="match status" value="1"/>
</dbReference>
<dbReference type="InterPro" id="IPR046824">
    <property type="entry name" value="Mss51-like_C"/>
</dbReference>
<feature type="domain" description="Mitochondrial splicing suppressor 51-like C-terminal" evidence="1">
    <location>
        <begin position="73"/>
        <end position="215"/>
    </location>
</feature>
<reference evidence="2 3" key="1">
    <citation type="journal article" date="2024" name="Nat. Commun.">
        <title>Phylogenomics reveals the evolutionary origins of lichenization in chlorophyte algae.</title>
        <authorList>
            <person name="Puginier C."/>
            <person name="Libourel C."/>
            <person name="Otte J."/>
            <person name="Skaloud P."/>
            <person name="Haon M."/>
            <person name="Grisel S."/>
            <person name="Petersen M."/>
            <person name="Berrin J.G."/>
            <person name="Delaux P.M."/>
            <person name="Dal Grande F."/>
            <person name="Keller J."/>
        </authorList>
    </citation>
    <scope>NUCLEOTIDE SEQUENCE [LARGE SCALE GENOMIC DNA]</scope>
    <source>
        <strain evidence="2 3">SAG 216-7</strain>
    </source>
</reference>
<organism evidence="2 3">
    <name type="scientific">Coccomyxa subellipsoidea</name>
    <dbReference type="NCBI Taxonomy" id="248742"/>
    <lineage>
        <taxon>Eukaryota</taxon>
        <taxon>Viridiplantae</taxon>
        <taxon>Chlorophyta</taxon>
        <taxon>core chlorophytes</taxon>
        <taxon>Trebouxiophyceae</taxon>
        <taxon>Trebouxiophyceae incertae sedis</taxon>
        <taxon>Coccomyxaceae</taxon>
        <taxon>Coccomyxa</taxon>
    </lineage>
</organism>
<evidence type="ECO:0000313" key="3">
    <source>
        <dbReference type="Proteomes" id="UP001491310"/>
    </source>
</evidence>
<keyword evidence="3" id="KW-1185">Reference proteome</keyword>
<dbReference type="Proteomes" id="UP001491310">
    <property type="component" value="Unassembled WGS sequence"/>
</dbReference>
<dbReference type="EMBL" id="JALJOT010000001">
    <property type="protein sequence ID" value="KAK9918123.1"/>
    <property type="molecule type" value="Genomic_DNA"/>
</dbReference>
<comment type="caution">
    <text evidence="2">The sequence shown here is derived from an EMBL/GenBank/DDBJ whole genome shotgun (WGS) entry which is preliminary data.</text>
</comment>
<dbReference type="PANTHER" id="PTHR47570:SF1">
    <property type="entry name" value="ZINC ION BINDING PROTEIN"/>
    <property type="match status" value="1"/>
</dbReference>
<evidence type="ECO:0000259" key="1">
    <source>
        <dbReference type="Pfam" id="PF20179"/>
    </source>
</evidence>
<sequence>MAAQLMRGPELCRLPFPWADEVAVQDNLEDWAGYYRLRGIPLQSPVAMLMVVPLTLHHIIRLAARLRPAEVSLAPNASLLVLCVGVQKEIEQWPCHAEQIEDGQSRTQGSMRLTFFHGEYNERQAALLQREYGAAHLLFGPNAGLAAYTSWMPAVEELIRSGRPISFFSDFCEEAVLRAADIVLAQGGKLLEFDSPRVQSLSVPVFVNPLRQPTRIVQTDNALPSYSNGFIFGFN</sequence>
<name>A0ABR2Z205_9CHLO</name>